<reference evidence="2" key="2">
    <citation type="submission" date="2022-10" db="EMBL/GenBank/DDBJ databases">
        <authorList>
            <consortium name="ENA_rothamsted_submissions"/>
            <consortium name="culmorum"/>
            <person name="King R."/>
        </authorList>
    </citation>
    <scope>NUCLEOTIDE SEQUENCE</scope>
</reference>
<name>A0A9P0N8T6_APHGO</name>
<reference evidence="2" key="1">
    <citation type="submission" date="2022-02" db="EMBL/GenBank/DDBJ databases">
        <authorList>
            <person name="King R."/>
        </authorList>
    </citation>
    <scope>NUCLEOTIDE SEQUENCE</scope>
</reference>
<dbReference type="Proteomes" id="UP001154329">
    <property type="component" value="Chromosome 1"/>
</dbReference>
<evidence type="ECO:0000313" key="2">
    <source>
        <dbReference type="EMBL" id="CAH1710012.1"/>
    </source>
</evidence>
<dbReference type="AlphaFoldDB" id="A0A9P0N8T6"/>
<dbReference type="Pfam" id="PF10512">
    <property type="entry name" value="Borealin"/>
    <property type="match status" value="1"/>
</dbReference>
<proteinExistence type="predicted"/>
<accession>A0A9P0N8T6</accession>
<gene>
    <name evidence="2" type="ORF">APHIGO_LOCUS1024</name>
</gene>
<dbReference type="InterPro" id="IPR046466">
    <property type="entry name" value="Borealin_C"/>
</dbReference>
<feature type="domain" description="Borealin C-terminal" evidence="1">
    <location>
        <begin position="160"/>
        <end position="262"/>
    </location>
</feature>
<sequence>MPRTKGRKVKRSAVETNLTAVNATMGNQTKSVKDILYEFDCEKQIIENYFFAIIENYRNLIENSFLMTKMNIGDILHNNLYDMIFKQYTIKFNCVTKKHLEQPSRPVTKGTVNRTIKQTNVSTSVLKIHGSFASTKVVKFCSATQYIDDDLPLSTEIIESKFKTPINQPLLSSATVTPKVNMNEPMSMMRRPNQGEIALSMTGSPLMISSVSRDDMATVSVPLANGNVLSILPRVGSTMDISFDEQTKSELLLLKKNIEGLLKINESV</sequence>
<organism evidence="2 3">
    <name type="scientific">Aphis gossypii</name>
    <name type="common">Cotton aphid</name>
    <dbReference type="NCBI Taxonomy" id="80765"/>
    <lineage>
        <taxon>Eukaryota</taxon>
        <taxon>Metazoa</taxon>
        <taxon>Ecdysozoa</taxon>
        <taxon>Arthropoda</taxon>
        <taxon>Hexapoda</taxon>
        <taxon>Insecta</taxon>
        <taxon>Pterygota</taxon>
        <taxon>Neoptera</taxon>
        <taxon>Paraneoptera</taxon>
        <taxon>Hemiptera</taxon>
        <taxon>Sternorrhyncha</taxon>
        <taxon>Aphidomorpha</taxon>
        <taxon>Aphidoidea</taxon>
        <taxon>Aphididae</taxon>
        <taxon>Aphidini</taxon>
        <taxon>Aphis</taxon>
        <taxon>Aphis</taxon>
    </lineage>
</organism>
<evidence type="ECO:0000259" key="1">
    <source>
        <dbReference type="Pfam" id="PF10512"/>
    </source>
</evidence>
<dbReference type="EMBL" id="OU899034">
    <property type="protein sequence ID" value="CAH1710012.1"/>
    <property type="molecule type" value="Genomic_DNA"/>
</dbReference>
<evidence type="ECO:0000313" key="3">
    <source>
        <dbReference type="Proteomes" id="UP001154329"/>
    </source>
</evidence>
<protein>
    <recommendedName>
        <fullName evidence="1">Borealin C-terminal domain-containing protein</fullName>
    </recommendedName>
</protein>
<keyword evidence="3" id="KW-1185">Reference proteome</keyword>